<feature type="transmembrane region" description="Helical" evidence="6">
    <location>
        <begin position="33"/>
        <end position="51"/>
    </location>
</feature>
<keyword evidence="3 6" id="KW-1133">Transmembrane helix</keyword>
<evidence type="ECO:0000256" key="2">
    <source>
        <dbReference type="ARBA" id="ARBA00022692"/>
    </source>
</evidence>
<comment type="subcellular location">
    <subcellularLocation>
        <location evidence="1">Membrane</location>
        <topology evidence="1">Single-pass membrane protein</topology>
    </subcellularLocation>
</comment>
<evidence type="ECO:0000256" key="6">
    <source>
        <dbReference type="SAM" id="Phobius"/>
    </source>
</evidence>
<keyword evidence="8" id="KW-1185">Reference proteome</keyword>
<feature type="region of interest" description="Disordered" evidence="5">
    <location>
        <begin position="1"/>
        <end position="24"/>
    </location>
</feature>
<sequence length="302" mass="32313">MDWQKGRESDNVVEDDGSGGGGGGGGGMRFGGFHLGFGGIAIVVVVSLLLGKNPLEILSLLSNGGGDVSSVQSTPRVAPQAGQPATSNDPQTKFVRVILASTEDVWEAYFKANGSQYQRPKLDLFHGSVRSACGQASEAMGPFYCPGDQLVYLDLDFFHEMDTRFHASGDFARAYVIAHEVGHHVQNQIGVFDAVEKQRARGAAMEGATGLSVRQELQADCFAGVWANKSQAQLQWLQAGDIEAAMNAASAVGDDRLQKQSRGYASPDSFTHGTSEQRQRWFRAGFDGGDIGRCDTFKAATL</sequence>
<gene>
    <name evidence="7" type="ORF">ELE36_11865</name>
</gene>
<accession>A0A411HKG7</accession>
<evidence type="ECO:0000256" key="3">
    <source>
        <dbReference type="ARBA" id="ARBA00022989"/>
    </source>
</evidence>
<feature type="region of interest" description="Disordered" evidence="5">
    <location>
        <begin position="69"/>
        <end position="88"/>
    </location>
</feature>
<feature type="region of interest" description="Disordered" evidence="5">
    <location>
        <begin position="257"/>
        <end position="277"/>
    </location>
</feature>
<dbReference type="Pfam" id="PF04228">
    <property type="entry name" value="Zn_peptidase"/>
    <property type="match status" value="1"/>
</dbReference>
<keyword evidence="2 6" id="KW-0812">Transmembrane</keyword>
<evidence type="ECO:0000256" key="4">
    <source>
        <dbReference type="ARBA" id="ARBA00023136"/>
    </source>
</evidence>
<name>A0A411HKG7_9GAMM</name>
<proteinExistence type="predicted"/>
<evidence type="ECO:0000256" key="5">
    <source>
        <dbReference type="SAM" id="MobiDB-lite"/>
    </source>
</evidence>
<dbReference type="OrthoDB" id="9774900at2"/>
<feature type="compositionally biased region" description="Basic and acidic residues" evidence="5">
    <location>
        <begin position="1"/>
        <end position="10"/>
    </location>
</feature>
<evidence type="ECO:0000256" key="1">
    <source>
        <dbReference type="ARBA" id="ARBA00004167"/>
    </source>
</evidence>
<dbReference type="AlphaFoldDB" id="A0A411HKG7"/>
<organism evidence="7 8">
    <name type="scientific">Pseudolysobacter antarcticus</name>
    <dbReference type="NCBI Taxonomy" id="2511995"/>
    <lineage>
        <taxon>Bacteria</taxon>
        <taxon>Pseudomonadati</taxon>
        <taxon>Pseudomonadota</taxon>
        <taxon>Gammaproteobacteria</taxon>
        <taxon>Lysobacterales</taxon>
        <taxon>Rhodanobacteraceae</taxon>
        <taxon>Pseudolysobacter</taxon>
    </lineage>
</organism>
<dbReference type="GO" id="GO:0016020">
    <property type="term" value="C:membrane"/>
    <property type="evidence" value="ECO:0007669"/>
    <property type="project" value="UniProtKB-SubCell"/>
</dbReference>
<dbReference type="InterPro" id="IPR007343">
    <property type="entry name" value="Uncharacterised_pept_Zn_put"/>
</dbReference>
<evidence type="ECO:0000313" key="7">
    <source>
        <dbReference type="EMBL" id="QBB70988.1"/>
    </source>
</evidence>
<dbReference type="EMBL" id="CP035704">
    <property type="protein sequence ID" value="QBB70988.1"/>
    <property type="molecule type" value="Genomic_DNA"/>
</dbReference>
<evidence type="ECO:0000313" key="8">
    <source>
        <dbReference type="Proteomes" id="UP000291562"/>
    </source>
</evidence>
<keyword evidence="4 6" id="KW-0472">Membrane</keyword>
<dbReference type="RefSeq" id="WP_129833553.1">
    <property type="nucleotide sequence ID" value="NZ_CP035704.1"/>
</dbReference>
<reference evidence="7 8" key="1">
    <citation type="submission" date="2019-01" db="EMBL/GenBank/DDBJ databases">
        <title>Pseudolysobacter antarctica gen. nov., sp. nov., isolated from Fildes Peninsula, Antarctica.</title>
        <authorList>
            <person name="Wei Z."/>
            <person name="Peng F."/>
        </authorList>
    </citation>
    <scope>NUCLEOTIDE SEQUENCE [LARGE SCALE GENOMIC DNA]</scope>
    <source>
        <strain evidence="7 8">AQ6-296</strain>
    </source>
</reference>
<dbReference type="PANTHER" id="PTHR30168:SF0">
    <property type="entry name" value="INNER MEMBRANE PROTEIN"/>
    <property type="match status" value="1"/>
</dbReference>
<feature type="compositionally biased region" description="Polar residues" evidence="5">
    <location>
        <begin position="260"/>
        <end position="276"/>
    </location>
</feature>
<dbReference type="PANTHER" id="PTHR30168">
    <property type="entry name" value="PUTATIVE MEMBRANE PROTEIN YPFJ"/>
    <property type="match status" value="1"/>
</dbReference>
<dbReference type="KEGG" id="xbc:ELE36_11865"/>
<dbReference type="Proteomes" id="UP000291562">
    <property type="component" value="Chromosome"/>
</dbReference>
<protein>
    <submittedName>
        <fullName evidence="7">Neutral zinc metallopeptidase</fullName>
    </submittedName>
</protein>